<protein>
    <submittedName>
        <fullName evidence="2">Uncharacterized protein</fullName>
    </submittedName>
</protein>
<feature type="compositionally biased region" description="Basic and acidic residues" evidence="1">
    <location>
        <begin position="12"/>
        <end position="27"/>
    </location>
</feature>
<evidence type="ECO:0000256" key="1">
    <source>
        <dbReference type="SAM" id="MobiDB-lite"/>
    </source>
</evidence>
<comment type="caution">
    <text evidence="2">The sequence shown here is derived from an EMBL/GenBank/DDBJ whole genome shotgun (WGS) entry which is preliminary data.</text>
</comment>
<reference evidence="2 3" key="1">
    <citation type="submission" date="2022-05" db="EMBL/GenBank/DDBJ databases">
        <authorList>
            <consortium name="Genoscope - CEA"/>
            <person name="William W."/>
        </authorList>
    </citation>
    <scope>NUCLEOTIDE SEQUENCE [LARGE SCALE GENOMIC DNA]</scope>
</reference>
<feature type="compositionally biased region" description="Polar residues" evidence="1">
    <location>
        <begin position="107"/>
        <end position="118"/>
    </location>
</feature>
<proteinExistence type="predicted"/>
<dbReference type="EMBL" id="CALNXK010000011">
    <property type="protein sequence ID" value="CAH3043828.1"/>
    <property type="molecule type" value="Genomic_DNA"/>
</dbReference>
<evidence type="ECO:0000313" key="2">
    <source>
        <dbReference type="EMBL" id="CAH3043828.1"/>
    </source>
</evidence>
<keyword evidence="3" id="KW-1185">Reference proteome</keyword>
<feature type="region of interest" description="Disordered" evidence="1">
    <location>
        <begin position="1"/>
        <end position="27"/>
    </location>
</feature>
<feature type="compositionally biased region" description="Basic and acidic residues" evidence="1">
    <location>
        <begin position="40"/>
        <end position="83"/>
    </location>
</feature>
<feature type="region of interest" description="Disordered" evidence="1">
    <location>
        <begin position="40"/>
        <end position="150"/>
    </location>
</feature>
<feature type="compositionally biased region" description="Basic residues" evidence="1">
    <location>
        <begin position="84"/>
        <end position="101"/>
    </location>
</feature>
<sequence>DINATPLSRKKAAQERKKEKKRELDRAYYLQNREKKIAQFVERRRAKGELSKRPARTRTETKKTERKEKVKKQRELSRENLEQKRKKIRQQTRERVRKYRERKLQNGEEQTTEETSASGVGDGFQNRTSKKRATDKVKETLPSTPKKKAKVIETLASSPRTRNVLTKRGLIRYPEEQKEISTLRALASDISEGLNVVKHSGSTEKRAAFRAFTSLAFGENIKKTKSRKSLGKLVNINEKSISKAIKTRESILKGDLASWLYTKRKLRQDAIAEEDSKKIFNFWANNASRPTGDKKDVVKKRTGKQQYVHHAKHVLEKTQTEAFLEFQQLHPEVKVKQRKFESLKPFFVKQATERDRRSCLCRKHVETKIVFDACMKFRKGTGKETDNDGEYPVLKTLTELVEKTLCPKEEGKMFHNIKCLERECESCGVETLQLLLEETSSEGSVRWSRYDYVSTGKFLANGQEKKKIALVQKETSPSELFKYFKELLGSYPYHSFMARWQRDQLDNLLENLPLGHVVCVHDYSEGYACRQQDETQSEYFDVAKVSLHVTILHRHATEAKDGVTSTEEEPHLIKEHLFVISDDPVQDQDSVHKVQNLIHSYLANDVGCNIIKMHEFTDGCAAQYKSRHCSSSSSSIGDLSCSLADFGFHVVRNYFETSHAKGEEDAAGSHVKQKVSQAVLRRTTTIKSAKSMHEYLEQNFTQRAASSFNARANAVQLKRRVFFYVPAEGEGAVDRNRQGRKFKEARGIRKWHCVKSLPQQEKVLVRYRSCYCDNCIVEDEENCASKAWLDDWKEVSICRDGSVAATRQATETSILDHDTAGHIADLAVKGSTVAIAADDDPMYDFFLLKVTSEGVKELDSDYTNDYNFTALKGQQVLKGNFYLRDNIHDMTFTLDEKRTAVVYAATVRHICRELPGKKKGRKTIYKLPLKENEEIIASL</sequence>
<dbReference type="PANTHER" id="PTHR46601:SF1">
    <property type="entry name" value="ADF-H DOMAIN-CONTAINING PROTEIN"/>
    <property type="match status" value="1"/>
</dbReference>
<accession>A0ABN8NBN2</accession>
<organism evidence="2 3">
    <name type="scientific">Porites lobata</name>
    <dbReference type="NCBI Taxonomy" id="104759"/>
    <lineage>
        <taxon>Eukaryota</taxon>
        <taxon>Metazoa</taxon>
        <taxon>Cnidaria</taxon>
        <taxon>Anthozoa</taxon>
        <taxon>Hexacorallia</taxon>
        <taxon>Scleractinia</taxon>
        <taxon>Fungiina</taxon>
        <taxon>Poritidae</taxon>
        <taxon>Porites</taxon>
    </lineage>
</organism>
<gene>
    <name evidence="2" type="ORF">PLOB_00002676</name>
</gene>
<feature type="non-terminal residue" evidence="2">
    <location>
        <position position="1"/>
    </location>
</feature>
<dbReference type="PANTHER" id="PTHR46601">
    <property type="entry name" value="ULP_PROTEASE DOMAIN-CONTAINING PROTEIN"/>
    <property type="match status" value="1"/>
</dbReference>
<dbReference type="Proteomes" id="UP001159405">
    <property type="component" value="Unassembled WGS sequence"/>
</dbReference>
<name>A0ABN8NBN2_9CNID</name>
<evidence type="ECO:0000313" key="3">
    <source>
        <dbReference type="Proteomes" id="UP001159405"/>
    </source>
</evidence>